<dbReference type="PANTHER" id="PTHR43048">
    <property type="entry name" value="METHYLMALONYL-COA EPIMERASE"/>
    <property type="match status" value="1"/>
</dbReference>
<dbReference type="PANTHER" id="PTHR43048:SF3">
    <property type="entry name" value="METHYLMALONYL-COA EPIMERASE, MITOCHONDRIAL"/>
    <property type="match status" value="1"/>
</dbReference>
<comment type="caution">
    <text evidence="3">The sequence shown here is derived from an EMBL/GenBank/DDBJ whole genome shotgun (WGS) entry which is preliminary data.</text>
</comment>
<name>A0ABW2A5U6_9GAMM</name>
<evidence type="ECO:0000313" key="4">
    <source>
        <dbReference type="Proteomes" id="UP001596422"/>
    </source>
</evidence>
<accession>A0ABW2A5U6</accession>
<dbReference type="EMBL" id="JBHSWE010000001">
    <property type="protein sequence ID" value="MFC6672674.1"/>
    <property type="molecule type" value="Genomic_DNA"/>
</dbReference>
<gene>
    <name evidence="3" type="ORF">ACFQDL_23310</name>
</gene>
<dbReference type="Pfam" id="PF00903">
    <property type="entry name" value="Glyoxalase"/>
    <property type="match status" value="1"/>
</dbReference>
<dbReference type="InterPro" id="IPR029068">
    <property type="entry name" value="Glyas_Bleomycin-R_OHBP_Dase"/>
</dbReference>
<dbReference type="SUPFAM" id="SSF54593">
    <property type="entry name" value="Glyoxalase/Bleomycin resistance protein/Dihydroxybiphenyl dioxygenase"/>
    <property type="match status" value="1"/>
</dbReference>
<dbReference type="InterPro" id="IPR004360">
    <property type="entry name" value="Glyas_Fos-R_dOase_dom"/>
</dbReference>
<dbReference type="Gene3D" id="3.10.180.10">
    <property type="entry name" value="2,3-Dihydroxybiphenyl 1,2-Dioxygenase, domain 1"/>
    <property type="match status" value="2"/>
</dbReference>
<dbReference type="InterPro" id="IPR051785">
    <property type="entry name" value="MMCE/EMCE_epimerase"/>
</dbReference>
<sequence>MLRIKDINHVVYRHADLDAVERFLSDFGMVTAHKNAERLYMRGTGPLPYIYVAEYSAQPGFSTLAFAVEERDDLAFAQTLPGASPIEPIDGPGGGERVVLTDPAGLRVELIHGVEAVEPLPMREALTLNSAQDKQRFGAVQRPVKEPAQVMRLGHIAIGVTDMQDSLSWYREMLGLIPSDLVVESDDQEPPVAAFLRLNRGPDWTDHHTVALFQAPRDKVHHASFEVQDFDAQCLGNAWMAEHNWTPFWGIGRHLLGSQIFDYWLDPSGNIIEHFTDGDLFNHESPMGHTAACDASLYQWGPSMSVEDFLGEVSEYSLNKG</sequence>
<dbReference type="CDD" id="cd07267">
    <property type="entry name" value="THT_Oxygenase_N"/>
    <property type="match status" value="1"/>
</dbReference>
<reference evidence="4" key="1">
    <citation type="journal article" date="2019" name="Int. J. Syst. Evol. Microbiol.">
        <title>The Global Catalogue of Microorganisms (GCM) 10K type strain sequencing project: providing services to taxonomists for standard genome sequencing and annotation.</title>
        <authorList>
            <consortium name="The Broad Institute Genomics Platform"/>
            <consortium name="The Broad Institute Genome Sequencing Center for Infectious Disease"/>
            <person name="Wu L."/>
            <person name="Ma J."/>
        </authorList>
    </citation>
    <scope>NUCLEOTIDE SEQUENCE [LARGE SCALE GENOMIC DNA]</scope>
    <source>
        <strain evidence="4">NBRC 111756</strain>
    </source>
</reference>
<evidence type="ECO:0000313" key="3">
    <source>
        <dbReference type="EMBL" id="MFC6672674.1"/>
    </source>
</evidence>
<organism evidence="3 4">
    <name type="scientific">Marinobacterium aestuariivivens</name>
    <dbReference type="NCBI Taxonomy" id="1698799"/>
    <lineage>
        <taxon>Bacteria</taxon>
        <taxon>Pseudomonadati</taxon>
        <taxon>Pseudomonadota</taxon>
        <taxon>Gammaproteobacteria</taxon>
        <taxon>Oceanospirillales</taxon>
        <taxon>Oceanospirillaceae</taxon>
        <taxon>Marinobacterium</taxon>
    </lineage>
</organism>
<dbReference type="InterPro" id="IPR037523">
    <property type="entry name" value="VOC_core"/>
</dbReference>
<keyword evidence="1" id="KW-0479">Metal-binding</keyword>
<dbReference type="Proteomes" id="UP001596422">
    <property type="component" value="Unassembled WGS sequence"/>
</dbReference>
<evidence type="ECO:0000259" key="2">
    <source>
        <dbReference type="PROSITE" id="PS51819"/>
    </source>
</evidence>
<evidence type="ECO:0000256" key="1">
    <source>
        <dbReference type="ARBA" id="ARBA00022723"/>
    </source>
</evidence>
<dbReference type="RefSeq" id="WP_379911098.1">
    <property type="nucleotide sequence ID" value="NZ_JBHSWE010000001.1"/>
</dbReference>
<proteinExistence type="predicted"/>
<protein>
    <submittedName>
        <fullName evidence="3">2,4,5-trihydroxytoluene oxygenase</fullName>
    </submittedName>
</protein>
<feature type="domain" description="VOC" evidence="2">
    <location>
        <begin position="6"/>
        <end position="113"/>
    </location>
</feature>
<keyword evidence="4" id="KW-1185">Reference proteome</keyword>
<feature type="domain" description="VOC" evidence="2">
    <location>
        <begin position="152"/>
        <end position="277"/>
    </location>
</feature>
<dbReference type="PROSITE" id="PS51819">
    <property type="entry name" value="VOC"/>
    <property type="match status" value="2"/>
</dbReference>